<keyword evidence="3" id="KW-0813">Transport</keyword>
<dbReference type="GO" id="GO:0005886">
    <property type="term" value="C:plasma membrane"/>
    <property type="evidence" value="ECO:0007669"/>
    <property type="project" value="UniProtKB-SubCell"/>
</dbReference>
<dbReference type="GO" id="GO:0005524">
    <property type="term" value="F:ATP binding"/>
    <property type="evidence" value="ECO:0007669"/>
    <property type="project" value="UniProtKB-KW"/>
</dbReference>
<organism evidence="8 9">
    <name type="scientific">Maliponia aquimaris</name>
    <dbReference type="NCBI Taxonomy" id="1673631"/>
    <lineage>
        <taxon>Bacteria</taxon>
        <taxon>Pseudomonadati</taxon>
        <taxon>Pseudomonadota</taxon>
        <taxon>Alphaproteobacteria</taxon>
        <taxon>Rhodobacterales</taxon>
        <taxon>Paracoccaceae</taxon>
        <taxon>Maliponia</taxon>
    </lineage>
</organism>
<evidence type="ECO:0000313" key="8">
    <source>
        <dbReference type="EMBL" id="SMX37703.1"/>
    </source>
</evidence>
<dbReference type="InterPro" id="IPR003439">
    <property type="entry name" value="ABC_transporter-like_ATP-bd"/>
</dbReference>
<evidence type="ECO:0000256" key="5">
    <source>
        <dbReference type="ARBA" id="ARBA00022840"/>
    </source>
</evidence>
<dbReference type="CDD" id="cd03257">
    <property type="entry name" value="ABC_NikE_OppD_transporters"/>
    <property type="match status" value="2"/>
</dbReference>
<dbReference type="Proteomes" id="UP000207598">
    <property type="component" value="Unassembled WGS sequence"/>
</dbReference>
<feature type="region of interest" description="Disordered" evidence="6">
    <location>
        <begin position="1"/>
        <end position="33"/>
    </location>
</feature>
<dbReference type="Pfam" id="PF00005">
    <property type="entry name" value="ABC_tran"/>
    <property type="match status" value="2"/>
</dbReference>
<dbReference type="SMART" id="SM00382">
    <property type="entry name" value="AAA"/>
    <property type="match status" value="2"/>
</dbReference>
<protein>
    <submittedName>
        <fullName evidence="8">Glutathione import ATP-binding protein GsiA</fullName>
        <ecNumber evidence="8">3.6.3.-</ecNumber>
    </submittedName>
</protein>
<comment type="subcellular location">
    <subcellularLocation>
        <location evidence="1">Cell inner membrane</location>
        <topology evidence="1">Peripheral membrane protein</topology>
    </subcellularLocation>
</comment>
<evidence type="ECO:0000259" key="7">
    <source>
        <dbReference type="PROSITE" id="PS50893"/>
    </source>
</evidence>
<dbReference type="AlphaFoldDB" id="A0A238K4K1"/>
<dbReference type="Pfam" id="PF08352">
    <property type="entry name" value="oligo_HPY"/>
    <property type="match status" value="2"/>
</dbReference>
<dbReference type="InterPro" id="IPR003593">
    <property type="entry name" value="AAA+_ATPase"/>
</dbReference>
<dbReference type="PROSITE" id="PS00211">
    <property type="entry name" value="ABC_TRANSPORTER_1"/>
    <property type="match status" value="2"/>
</dbReference>
<dbReference type="InterPro" id="IPR013563">
    <property type="entry name" value="Oligopep_ABC_C"/>
</dbReference>
<dbReference type="PANTHER" id="PTHR43776">
    <property type="entry name" value="TRANSPORT ATP-BINDING PROTEIN"/>
    <property type="match status" value="1"/>
</dbReference>
<dbReference type="RefSeq" id="WP_094020105.1">
    <property type="nucleotide sequence ID" value="NZ_FXYF01000003.1"/>
</dbReference>
<dbReference type="PROSITE" id="PS50893">
    <property type="entry name" value="ABC_TRANSPORTER_2"/>
    <property type="match status" value="2"/>
</dbReference>
<accession>A0A238K4K1</accession>
<dbReference type="PANTHER" id="PTHR43776:SF7">
    <property type="entry name" value="D,D-DIPEPTIDE TRANSPORT ATP-BINDING PROTEIN DDPF-RELATED"/>
    <property type="match status" value="1"/>
</dbReference>
<sequence>MTAPPGPPAVSSGHKYPGGPGAEPPAGRIAAGDPKPLLRIDDLTVEIFGKRLLDAVSLNLQPGEILALTGESGSGKSMTALATMGLLPQGAHATGRIALNGTDLLSLSERQLCEIRGQDIGMVFQEPMTALNPVQTIGRQVMETLRQHRRLPRTEATALARAALHRCGYDLPLTRYPHELSGGQRQRVGIAMAIALRPRLLIADEPTTALDVTTQARILDLLRDLARTEGMALMMITHDLAVVAGMADCIAVMQSGKVVESAPTAELLRTRHHPYTRALFDASRHRPHLPPRRDTGALLEARGVTCTYRLPRPHPFAAAPRFTAVEDVSLSIARGERVGLVGESGCGKSTLTRAILGLSPLAAGTITVGDAPVWTATHPNPQVRRRIQVVFQDPYGSFNPRHRVARLITEPFHLLADPPQGPAREAAIAEALTAVGLKPEDAQRHIHAFSGGQRQRLAIARALIIRPDLIVFDEAVSALDVRVRAQILDLIADLSAAYGLAYLFISHDLSVVRGVTDRVLVMRRGRIVEQGPTETLFTAPQDPYTRALLEAVPRLPDLGPPGQATPDPANP</sequence>
<dbReference type="EMBL" id="FXYF01000003">
    <property type="protein sequence ID" value="SMX37703.1"/>
    <property type="molecule type" value="Genomic_DNA"/>
</dbReference>
<keyword evidence="5 8" id="KW-0067">ATP-binding</keyword>
<keyword evidence="4" id="KW-0547">Nucleotide-binding</keyword>
<name>A0A238K4K1_9RHOB</name>
<proteinExistence type="inferred from homology"/>
<dbReference type="SUPFAM" id="SSF52540">
    <property type="entry name" value="P-loop containing nucleoside triphosphate hydrolases"/>
    <property type="match status" value="2"/>
</dbReference>
<evidence type="ECO:0000256" key="6">
    <source>
        <dbReference type="SAM" id="MobiDB-lite"/>
    </source>
</evidence>
<feature type="domain" description="ABC transporter" evidence="7">
    <location>
        <begin position="38"/>
        <end position="280"/>
    </location>
</feature>
<keyword evidence="9" id="KW-1185">Reference proteome</keyword>
<dbReference type="GO" id="GO:0015833">
    <property type="term" value="P:peptide transport"/>
    <property type="evidence" value="ECO:0007669"/>
    <property type="project" value="InterPro"/>
</dbReference>
<dbReference type="EC" id="3.6.3.-" evidence="8"/>
<evidence type="ECO:0000313" key="9">
    <source>
        <dbReference type="Proteomes" id="UP000207598"/>
    </source>
</evidence>
<dbReference type="InterPro" id="IPR027417">
    <property type="entry name" value="P-loop_NTPase"/>
</dbReference>
<evidence type="ECO:0000256" key="1">
    <source>
        <dbReference type="ARBA" id="ARBA00004417"/>
    </source>
</evidence>
<dbReference type="InterPro" id="IPR017871">
    <property type="entry name" value="ABC_transporter-like_CS"/>
</dbReference>
<dbReference type="Gene3D" id="3.40.50.300">
    <property type="entry name" value="P-loop containing nucleotide triphosphate hydrolases"/>
    <property type="match status" value="2"/>
</dbReference>
<dbReference type="OrthoDB" id="9802264at2"/>
<keyword evidence="8" id="KW-0378">Hydrolase</keyword>
<dbReference type="GO" id="GO:0055085">
    <property type="term" value="P:transmembrane transport"/>
    <property type="evidence" value="ECO:0007669"/>
    <property type="project" value="UniProtKB-ARBA"/>
</dbReference>
<feature type="domain" description="ABC transporter" evidence="7">
    <location>
        <begin position="299"/>
        <end position="549"/>
    </location>
</feature>
<evidence type="ECO:0000256" key="4">
    <source>
        <dbReference type="ARBA" id="ARBA00022741"/>
    </source>
</evidence>
<evidence type="ECO:0000256" key="2">
    <source>
        <dbReference type="ARBA" id="ARBA00005417"/>
    </source>
</evidence>
<comment type="similarity">
    <text evidence="2">Belongs to the ABC transporter superfamily.</text>
</comment>
<dbReference type="NCBIfam" id="NF007739">
    <property type="entry name" value="PRK10419.1"/>
    <property type="match status" value="2"/>
</dbReference>
<dbReference type="NCBIfam" id="NF008453">
    <property type="entry name" value="PRK11308.1"/>
    <property type="match status" value="2"/>
</dbReference>
<dbReference type="InterPro" id="IPR050319">
    <property type="entry name" value="ABC_transp_ATP-bind"/>
</dbReference>
<reference evidence="8 9" key="1">
    <citation type="submission" date="2017-05" db="EMBL/GenBank/DDBJ databases">
        <authorList>
            <person name="Song R."/>
            <person name="Chenine A.L."/>
            <person name="Ruprecht R.M."/>
        </authorList>
    </citation>
    <scope>NUCLEOTIDE SEQUENCE [LARGE SCALE GENOMIC DNA]</scope>
    <source>
        <strain evidence="8 9">CECT 8898</strain>
    </source>
</reference>
<evidence type="ECO:0000256" key="3">
    <source>
        <dbReference type="ARBA" id="ARBA00022448"/>
    </source>
</evidence>
<dbReference type="GO" id="GO:0016887">
    <property type="term" value="F:ATP hydrolysis activity"/>
    <property type="evidence" value="ECO:0007669"/>
    <property type="project" value="InterPro"/>
</dbReference>
<gene>
    <name evidence="8" type="primary">gsiA_3</name>
    <name evidence="8" type="ORF">MAA8898_01234</name>
</gene>